<protein>
    <submittedName>
        <fullName evidence="2">Uncharacterized protein</fullName>
    </submittedName>
</protein>
<dbReference type="AlphaFoldDB" id="A0AAD9EM88"/>
<evidence type="ECO:0000313" key="3">
    <source>
        <dbReference type="Proteomes" id="UP001243330"/>
    </source>
</evidence>
<proteinExistence type="predicted"/>
<reference evidence="2" key="1">
    <citation type="submission" date="2023-01" db="EMBL/GenBank/DDBJ databases">
        <title>Colletotrichum chrysophilum M932 genome sequence.</title>
        <authorList>
            <person name="Baroncelli R."/>
        </authorList>
    </citation>
    <scope>NUCLEOTIDE SEQUENCE</scope>
    <source>
        <strain evidence="2">M932</strain>
    </source>
</reference>
<dbReference type="Proteomes" id="UP001243330">
    <property type="component" value="Unassembled WGS sequence"/>
</dbReference>
<name>A0AAD9EM88_9PEZI</name>
<sequence>MPGSPGGGAGKLPREQGTVWIWVMAPLNDCNLTDGAEIGLDAGATGLPPTPKPLTAASSESRQDSGDAVPENN</sequence>
<comment type="caution">
    <text evidence="2">The sequence shown here is derived from an EMBL/GenBank/DDBJ whole genome shotgun (WGS) entry which is preliminary data.</text>
</comment>
<evidence type="ECO:0000256" key="1">
    <source>
        <dbReference type="SAM" id="MobiDB-lite"/>
    </source>
</evidence>
<keyword evidence="3" id="KW-1185">Reference proteome</keyword>
<accession>A0AAD9EM88</accession>
<gene>
    <name evidence="2" type="ORF">CCHR01_04756</name>
</gene>
<feature type="region of interest" description="Disordered" evidence="1">
    <location>
        <begin position="38"/>
        <end position="73"/>
    </location>
</feature>
<dbReference type="EMBL" id="JAQOWY010000071">
    <property type="protein sequence ID" value="KAK1852602.1"/>
    <property type="molecule type" value="Genomic_DNA"/>
</dbReference>
<organism evidence="2 3">
    <name type="scientific">Colletotrichum chrysophilum</name>
    <dbReference type="NCBI Taxonomy" id="1836956"/>
    <lineage>
        <taxon>Eukaryota</taxon>
        <taxon>Fungi</taxon>
        <taxon>Dikarya</taxon>
        <taxon>Ascomycota</taxon>
        <taxon>Pezizomycotina</taxon>
        <taxon>Sordariomycetes</taxon>
        <taxon>Hypocreomycetidae</taxon>
        <taxon>Glomerellales</taxon>
        <taxon>Glomerellaceae</taxon>
        <taxon>Colletotrichum</taxon>
        <taxon>Colletotrichum gloeosporioides species complex</taxon>
    </lineage>
</organism>
<evidence type="ECO:0000313" key="2">
    <source>
        <dbReference type="EMBL" id="KAK1852602.1"/>
    </source>
</evidence>